<keyword evidence="3" id="KW-0472">Membrane</keyword>
<dbReference type="InterPro" id="IPR003660">
    <property type="entry name" value="HAMP_dom"/>
</dbReference>
<dbReference type="Gene3D" id="1.10.287.950">
    <property type="entry name" value="Methyl-accepting chemotaxis protein"/>
    <property type="match status" value="1"/>
</dbReference>
<dbReference type="InterPro" id="IPR004089">
    <property type="entry name" value="MCPsignal_dom"/>
</dbReference>
<dbReference type="InterPro" id="IPR000014">
    <property type="entry name" value="PAS"/>
</dbReference>
<dbReference type="SUPFAM" id="SSF55785">
    <property type="entry name" value="PYP-like sensor domain (PAS domain)"/>
    <property type="match status" value="1"/>
</dbReference>
<evidence type="ECO:0000313" key="8">
    <source>
        <dbReference type="Proteomes" id="UP001238603"/>
    </source>
</evidence>
<keyword evidence="8" id="KW-1185">Reference proteome</keyword>
<dbReference type="PROSITE" id="PS50111">
    <property type="entry name" value="CHEMOTAXIS_TRANSDUC_2"/>
    <property type="match status" value="1"/>
</dbReference>
<dbReference type="Proteomes" id="UP001238603">
    <property type="component" value="Unassembled WGS sequence"/>
</dbReference>
<comment type="caution">
    <text evidence="7">The sequence shown here is derived from an EMBL/GenBank/DDBJ whole genome shotgun (WGS) entry which is preliminary data.</text>
</comment>
<evidence type="ECO:0000259" key="4">
    <source>
        <dbReference type="PROSITE" id="PS50111"/>
    </source>
</evidence>
<evidence type="ECO:0000256" key="2">
    <source>
        <dbReference type="PROSITE-ProRule" id="PRU00284"/>
    </source>
</evidence>
<dbReference type="PROSITE" id="PS50112">
    <property type="entry name" value="PAS"/>
    <property type="match status" value="1"/>
</dbReference>
<feature type="transmembrane region" description="Helical" evidence="3">
    <location>
        <begin position="169"/>
        <end position="187"/>
    </location>
</feature>
<keyword evidence="3" id="KW-1133">Transmembrane helix</keyword>
<dbReference type="InterPro" id="IPR051310">
    <property type="entry name" value="MCP_chemotaxis"/>
</dbReference>
<protein>
    <submittedName>
        <fullName evidence="7">Methyl-accepting chemotaxis protein</fullName>
    </submittedName>
</protein>
<evidence type="ECO:0000313" key="7">
    <source>
        <dbReference type="EMBL" id="MDL5032589.1"/>
    </source>
</evidence>
<dbReference type="RefSeq" id="WP_285982682.1">
    <property type="nucleotide sequence ID" value="NZ_JASVDS010000003.1"/>
</dbReference>
<keyword evidence="3" id="KW-0812">Transmembrane</keyword>
<keyword evidence="2" id="KW-0807">Transducer</keyword>
<evidence type="ECO:0000256" key="3">
    <source>
        <dbReference type="SAM" id="Phobius"/>
    </source>
</evidence>
<proteinExistence type="inferred from homology"/>
<reference evidence="7 8" key="1">
    <citation type="submission" date="2023-06" db="EMBL/GenBank/DDBJ databases">
        <title>Pelomonas sp. APW6 16S ribosomal RNA gene genome sequencing and assembly.</title>
        <authorList>
            <person name="Woo H."/>
        </authorList>
    </citation>
    <scope>NUCLEOTIDE SEQUENCE [LARGE SCALE GENOMIC DNA]</scope>
    <source>
        <strain evidence="7 8">APW6</strain>
    </source>
</reference>
<dbReference type="Gene3D" id="3.30.450.20">
    <property type="entry name" value="PAS domain"/>
    <property type="match status" value="1"/>
</dbReference>
<organism evidence="7 8">
    <name type="scientific">Roseateles subflavus</name>
    <dbReference type="NCBI Taxonomy" id="3053353"/>
    <lineage>
        <taxon>Bacteria</taxon>
        <taxon>Pseudomonadati</taxon>
        <taxon>Pseudomonadota</taxon>
        <taxon>Betaproteobacteria</taxon>
        <taxon>Burkholderiales</taxon>
        <taxon>Sphaerotilaceae</taxon>
        <taxon>Roseateles</taxon>
    </lineage>
</organism>
<comment type="similarity">
    <text evidence="1">Belongs to the methyl-accepting chemotaxis (MCP) protein family.</text>
</comment>
<dbReference type="InterPro" id="IPR013655">
    <property type="entry name" value="PAS_fold_3"/>
</dbReference>
<feature type="domain" description="Methyl-accepting transducer" evidence="4">
    <location>
        <begin position="271"/>
        <end position="500"/>
    </location>
</feature>
<dbReference type="PANTHER" id="PTHR43531">
    <property type="entry name" value="PROTEIN ICFG"/>
    <property type="match status" value="1"/>
</dbReference>
<dbReference type="EMBL" id="JASVDS010000003">
    <property type="protein sequence ID" value="MDL5032589.1"/>
    <property type="molecule type" value="Genomic_DNA"/>
</dbReference>
<dbReference type="InterPro" id="IPR035965">
    <property type="entry name" value="PAS-like_dom_sf"/>
</dbReference>
<dbReference type="SUPFAM" id="SSF58104">
    <property type="entry name" value="Methyl-accepting chemotaxis protein (MCP) signaling domain"/>
    <property type="match status" value="1"/>
</dbReference>
<dbReference type="NCBIfam" id="TIGR00229">
    <property type="entry name" value="sensory_box"/>
    <property type="match status" value="1"/>
</dbReference>
<dbReference type="SMART" id="SM00283">
    <property type="entry name" value="MA"/>
    <property type="match status" value="1"/>
</dbReference>
<evidence type="ECO:0000256" key="1">
    <source>
        <dbReference type="ARBA" id="ARBA00029447"/>
    </source>
</evidence>
<feature type="domain" description="HAMP" evidence="6">
    <location>
        <begin position="214"/>
        <end position="266"/>
    </location>
</feature>
<accession>A0ABT7LJF7</accession>
<dbReference type="Pfam" id="PF00015">
    <property type="entry name" value="MCPsignal"/>
    <property type="match status" value="1"/>
</dbReference>
<dbReference type="CDD" id="cd00130">
    <property type="entry name" value="PAS"/>
    <property type="match status" value="1"/>
</dbReference>
<dbReference type="PROSITE" id="PS50885">
    <property type="entry name" value="HAMP"/>
    <property type="match status" value="1"/>
</dbReference>
<sequence length="514" mass="54730">MRQNLPVTQRAYEVPAEATLMSVTDPQGRITYANAAFSEASGFSIEELLGQPHNLVRHPDMPAAAFSDLWTSLKAGHAWTGLVKNRRKNGDHYWVKANVTPLHRDGRLLGYVSVRTRPEAGEVQAAEQLYAIFREGGSTAPRLHRGWVLPRWRWSPVALAHTLPWRARCALPPLLLWLGGLAGTALGGVAGSALLLTALGTGALLLAALAWQDWQLVRPMHTLQYRVQALAAGRTDEARQPARSDAMGQALRALNQVGLNLRALSGDVQHQTRGMDAASQDMRLGHEDLHARTEQAASHLQQTAASMDQLSAAVSANAASAARAAQLIAEARENARRGGEQVEAMVATMAGISESSRRIAPIIGLIDSIAFQTNILALNAAVEAARAGEQGRGFAVVAGEVRVLAQRAGEAAREIRGMIARSAEQVASGTEVADATGRTMQGIVEEVRDLAGLIAGISLSTQEQAQGLGQISQAVAQLDQMTGQNAALVAQSVSASGQLKERTERLSAAARVFC</sequence>
<evidence type="ECO:0000259" key="5">
    <source>
        <dbReference type="PROSITE" id="PS50112"/>
    </source>
</evidence>
<dbReference type="PANTHER" id="PTHR43531:SF7">
    <property type="entry name" value="AEROTAXIS RECEPTOR"/>
    <property type="match status" value="1"/>
</dbReference>
<dbReference type="CDD" id="cd11386">
    <property type="entry name" value="MCP_signal"/>
    <property type="match status" value="1"/>
</dbReference>
<dbReference type="Pfam" id="PF08447">
    <property type="entry name" value="PAS_3"/>
    <property type="match status" value="1"/>
</dbReference>
<name>A0ABT7LJF7_9BURK</name>
<gene>
    <name evidence="7" type="ORF">QRD43_11810</name>
</gene>
<feature type="domain" description="PAS" evidence="5">
    <location>
        <begin position="23"/>
        <end position="60"/>
    </location>
</feature>
<evidence type="ECO:0000259" key="6">
    <source>
        <dbReference type="PROSITE" id="PS50885"/>
    </source>
</evidence>